<accession>A0ABP9BGR7</accession>
<dbReference type="Proteomes" id="UP001501411">
    <property type="component" value="Unassembled WGS sequence"/>
</dbReference>
<dbReference type="Gene3D" id="3.40.50.300">
    <property type="entry name" value="P-loop containing nucleotide triphosphate hydrolases"/>
    <property type="match status" value="1"/>
</dbReference>
<dbReference type="InterPro" id="IPR027417">
    <property type="entry name" value="P-loop_NTPase"/>
</dbReference>
<proteinExistence type="predicted"/>
<evidence type="ECO:0000313" key="1">
    <source>
        <dbReference type="EMBL" id="GAA4793931.1"/>
    </source>
</evidence>
<organism evidence="1 2">
    <name type="scientific">Olivibacter ginsenosidimutans</name>
    <dbReference type="NCBI Taxonomy" id="1176537"/>
    <lineage>
        <taxon>Bacteria</taxon>
        <taxon>Pseudomonadati</taxon>
        <taxon>Bacteroidota</taxon>
        <taxon>Sphingobacteriia</taxon>
        <taxon>Sphingobacteriales</taxon>
        <taxon>Sphingobacteriaceae</taxon>
        <taxon>Olivibacter</taxon>
    </lineage>
</organism>
<name>A0ABP9BGR7_9SPHI</name>
<keyword evidence="2" id="KW-1185">Reference proteome</keyword>
<evidence type="ECO:0000313" key="2">
    <source>
        <dbReference type="Proteomes" id="UP001501411"/>
    </source>
</evidence>
<sequence length="154" mass="17859">MKCPLLSRDEFKEGYLNTFKCSHDDVNRTATTIIYETFFQTIELLLSQHISLVAEAAFQHHVWQPKIMSYRNIAIIRIVICDLLPELARSRYINRIAADSDCERYHGDQAELRKKAEQSLITSYIPPDIPVPTLRVNTTNQYAPDISEILDFTR</sequence>
<dbReference type="EMBL" id="BAABIQ010000034">
    <property type="protein sequence ID" value="GAA4793931.1"/>
    <property type="molecule type" value="Genomic_DNA"/>
</dbReference>
<gene>
    <name evidence="1" type="ORF">GCM10023231_22870</name>
</gene>
<protein>
    <submittedName>
        <fullName evidence="1">Uncharacterized protein</fullName>
    </submittedName>
</protein>
<comment type="caution">
    <text evidence="1">The sequence shown here is derived from an EMBL/GenBank/DDBJ whole genome shotgun (WGS) entry which is preliminary data.</text>
</comment>
<reference evidence="2" key="1">
    <citation type="journal article" date="2019" name="Int. J. Syst. Evol. Microbiol.">
        <title>The Global Catalogue of Microorganisms (GCM) 10K type strain sequencing project: providing services to taxonomists for standard genome sequencing and annotation.</title>
        <authorList>
            <consortium name="The Broad Institute Genomics Platform"/>
            <consortium name="The Broad Institute Genome Sequencing Center for Infectious Disease"/>
            <person name="Wu L."/>
            <person name="Ma J."/>
        </authorList>
    </citation>
    <scope>NUCLEOTIDE SEQUENCE [LARGE SCALE GENOMIC DNA]</scope>
    <source>
        <strain evidence="2">JCM 18200</strain>
    </source>
</reference>